<dbReference type="Gene3D" id="6.10.140.1020">
    <property type="match status" value="1"/>
</dbReference>
<dbReference type="EMBL" id="JAVHNQ010000009">
    <property type="protein sequence ID" value="KAK6338860.1"/>
    <property type="molecule type" value="Genomic_DNA"/>
</dbReference>
<protein>
    <submittedName>
        <fullName evidence="3">ERAD-associated protein, variant 2</fullName>
    </submittedName>
</protein>
<feature type="compositionally biased region" description="Basic and acidic residues" evidence="2">
    <location>
        <begin position="81"/>
        <end position="90"/>
    </location>
</feature>
<gene>
    <name evidence="3" type="primary">HRD3_1</name>
    <name evidence="3" type="ORF">TWF696_009667</name>
</gene>
<evidence type="ECO:0000313" key="3">
    <source>
        <dbReference type="EMBL" id="KAK6338860.1"/>
    </source>
</evidence>
<keyword evidence="4" id="KW-1185">Reference proteome</keyword>
<comment type="caution">
    <text evidence="3">The sequence shown here is derived from an EMBL/GenBank/DDBJ whole genome shotgun (WGS) entry which is preliminary data.</text>
</comment>
<feature type="compositionally biased region" description="Polar residues" evidence="2">
    <location>
        <begin position="307"/>
        <end position="317"/>
    </location>
</feature>
<feature type="region of interest" description="Disordered" evidence="2">
    <location>
        <begin position="1"/>
        <end position="110"/>
    </location>
</feature>
<evidence type="ECO:0000313" key="4">
    <source>
        <dbReference type="Proteomes" id="UP001375240"/>
    </source>
</evidence>
<accession>A0AAV9UFX4</accession>
<feature type="region of interest" description="Disordered" evidence="2">
    <location>
        <begin position="160"/>
        <end position="317"/>
    </location>
</feature>
<feature type="compositionally biased region" description="Polar residues" evidence="2">
    <location>
        <begin position="273"/>
        <end position="297"/>
    </location>
</feature>
<feature type="coiled-coil region" evidence="1">
    <location>
        <begin position="322"/>
        <end position="349"/>
    </location>
</feature>
<feature type="compositionally biased region" description="Acidic residues" evidence="2">
    <location>
        <begin position="70"/>
        <end position="80"/>
    </location>
</feature>
<keyword evidence="1" id="KW-0175">Coiled coil</keyword>
<dbReference type="Proteomes" id="UP001375240">
    <property type="component" value="Unassembled WGS sequence"/>
</dbReference>
<reference evidence="3 4" key="1">
    <citation type="submission" date="2019-10" db="EMBL/GenBank/DDBJ databases">
        <authorList>
            <person name="Palmer J.M."/>
        </authorList>
    </citation>
    <scope>NUCLEOTIDE SEQUENCE [LARGE SCALE GENOMIC DNA]</scope>
    <source>
        <strain evidence="3 4">TWF696</strain>
    </source>
</reference>
<organism evidence="3 4">
    <name type="scientific">Orbilia brochopaga</name>
    <dbReference type="NCBI Taxonomy" id="3140254"/>
    <lineage>
        <taxon>Eukaryota</taxon>
        <taxon>Fungi</taxon>
        <taxon>Dikarya</taxon>
        <taxon>Ascomycota</taxon>
        <taxon>Pezizomycotina</taxon>
        <taxon>Orbiliomycetes</taxon>
        <taxon>Orbiliales</taxon>
        <taxon>Orbiliaceae</taxon>
        <taxon>Orbilia</taxon>
    </lineage>
</organism>
<dbReference type="AlphaFoldDB" id="A0AAV9UFX4"/>
<evidence type="ECO:0000256" key="1">
    <source>
        <dbReference type="SAM" id="Coils"/>
    </source>
</evidence>
<evidence type="ECO:0000256" key="2">
    <source>
        <dbReference type="SAM" id="MobiDB-lite"/>
    </source>
</evidence>
<proteinExistence type="predicted"/>
<feature type="compositionally biased region" description="Polar residues" evidence="2">
    <location>
        <begin position="225"/>
        <end position="234"/>
    </location>
</feature>
<feature type="compositionally biased region" description="Low complexity" evidence="2">
    <location>
        <begin position="186"/>
        <end position="195"/>
    </location>
</feature>
<feature type="compositionally biased region" description="Low complexity" evidence="2">
    <location>
        <begin position="98"/>
        <end position="110"/>
    </location>
</feature>
<name>A0AAV9UFX4_9PEZI</name>
<sequence length="537" mass="58424">MAAPSTPQKLCVPASSPYGSPEPLSDMPQPLSPEYSSQSAPPSPGEPLAPPVATIDSVENPTSNAKHDIELEDTVEEQAEDTSHDHDFSTESRSLMALPSESSPPELSSPMKRIITTSTKEPQDQDVDITHSAVTTTGFPTLIPVTDTTSFAGALPTISEFRGLDSSPTEPTALASSPPRIPSPPSSITTTPSIPALKRRRLNPSVTATNKLIKPFKSPLKLDNTVHNTSTSAASPLRYPPSTPPRKLALPYTPLRPVLSPTEEADEGDDVSPTKTPAPTLSQRSAKSTVKSSNPPFRSSFKKAQKLNLSSPATNSTKDPYIFSLEQKHAKLQNTLRDAKQLLEESSQALKIEQSGEDEKLEELIAKWRAAAQAAADHMFSGVEQRVARMGGVAAYREMQNRRSSGGWGFAEDPEDGLTEEQKETRRQAMYEAGFDEVSELEKQQTEAKNAKDDGDVSVSNLYLPVYHYSPVKAARMHGNFHHHTTTFSHPRVCVIEEEQVSNLGIQCGLFAPFALLAIYHGHDAQVAQHRPRHHGI</sequence>
<dbReference type="PANTHER" id="PTHR28527">
    <property type="entry name" value="MATING-TYPE SWITCHING PROTEIN SWI2-RELATED"/>
    <property type="match status" value="1"/>
</dbReference>
<dbReference type="GO" id="GO:0006310">
    <property type="term" value="P:DNA recombination"/>
    <property type="evidence" value="ECO:0007669"/>
    <property type="project" value="TreeGrafter"/>
</dbReference>
<dbReference type="PANTHER" id="PTHR28527:SF1">
    <property type="entry name" value="SWI5-DEPENDENT RECOMBINATION DNA REPAIR PROTEIN 1"/>
    <property type="match status" value="1"/>
</dbReference>
<feature type="compositionally biased region" description="Pro residues" evidence="2">
    <location>
        <begin position="41"/>
        <end position="50"/>
    </location>
</feature>